<feature type="region of interest" description="Disordered" evidence="1">
    <location>
        <begin position="1"/>
        <end position="99"/>
    </location>
</feature>
<name>A0A8S1IVH6_9CHLO</name>
<accession>A0A8S1IVH6</accession>
<sequence>MTAAPSGHGAVREEGAQSRGSTARASGKVLRGDPGRAGLIVGGAAKSSESIAAHGTDGGREDGPVGRRRGQPRGIDAAVPAHRGRLGRQGEEERAPGGG</sequence>
<dbReference type="Proteomes" id="UP000708148">
    <property type="component" value="Unassembled WGS sequence"/>
</dbReference>
<organism evidence="2 3">
    <name type="scientific">Ostreobium quekettii</name>
    <dbReference type="NCBI Taxonomy" id="121088"/>
    <lineage>
        <taxon>Eukaryota</taxon>
        <taxon>Viridiplantae</taxon>
        <taxon>Chlorophyta</taxon>
        <taxon>core chlorophytes</taxon>
        <taxon>Ulvophyceae</taxon>
        <taxon>TCBD clade</taxon>
        <taxon>Bryopsidales</taxon>
        <taxon>Ostreobineae</taxon>
        <taxon>Ostreobiaceae</taxon>
        <taxon>Ostreobium</taxon>
    </lineage>
</organism>
<feature type="compositionally biased region" description="Basic and acidic residues" evidence="1">
    <location>
        <begin position="88"/>
        <end position="99"/>
    </location>
</feature>
<evidence type="ECO:0000256" key="1">
    <source>
        <dbReference type="SAM" id="MobiDB-lite"/>
    </source>
</evidence>
<reference evidence="2" key="1">
    <citation type="submission" date="2020-12" db="EMBL/GenBank/DDBJ databases">
        <authorList>
            <person name="Iha C."/>
        </authorList>
    </citation>
    <scope>NUCLEOTIDE SEQUENCE</scope>
</reference>
<proteinExistence type="predicted"/>
<dbReference type="AlphaFoldDB" id="A0A8S1IVH6"/>
<keyword evidence="3" id="KW-1185">Reference proteome</keyword>
<dbReference type="EMBL" id="CAJHUC010000326">
    <property type="protein sequence ID" value="CAD7695270.1"/>
    <property type="molecule type" value="Genomic_DNA"/>
</dbReference>
<evidence type="ECO:0000313" key="3">
    <source>
        <dbReference type="Proteomes" id="UP000708148"/>
    </source>
</evidence>
<gene>
    <name evidence="2" type="ORF">OSTQU699_LOCUS630</name>
</gene>
<evidence type="ECO:0000313" key="2">
    <source>
        <dbReference type="EMBL" id="CAD7695270.1"/>
    </source>
</evidence>
<comment type="caution">
    <text evidence="2">The sequence shown here is derived from an EMBL/GenBank/DDBJ whole genome shotgun (WGS) entry which is preliminary data.</text>
</comment>
<protein>
    <submittedName>
        <fullName evidence="2">Uncharacterized protein</fullName>
    </submittedName>
</protein>